<accession>A0AAJ0HNQ6</accession>
<reference evidence="1" key="2">
    <citation type="submission" date="2023-06" db="EMBL/GenBank/DDBJ databases">
        <authorList>
            <consortium name="Lawrence Berkeley National Laboratory"/>
            <person name="Haridas S."/>
            <person name="Hensen N."/>
            <person name="Bonometti L."/>
            <person name="Westerberg I."/>
            <person name="Brannstrom I.O."/>
            <person name="Guillou S."/>
            <person name="Cros-Aarteil S."/>
            <person name="Calhoun S."/>
            <person name="Kuo A."/>
            <person name="Mondo S."/>
            <person name="Pangilinan J."/>
            <person name="Riley R."/>
            <person name="Labutti K."/>
            <person name="Andreopoulos B."/>
            <person name="Lipzen A."/>
            <person name="Chen C."/>
            <person name="Yanf M."/>
            <person name="Daum C."/>
            <person name="Ng V."/>
            <person name="Clum A."/>
            <person name="Steindorff A."/>
            <person name="Ohm R."/>
            <person name="Martin F."/>
            <person name="Silar P."/>
            <person name="Natvig D."/>
            <person name="Lalanne C."/>
            <person name="Gautier V."/>
            <person name="Ament-Velasquez S.L."/>
            <person name="Kruys A."/>
            <person name="Hutchinson M.I."/>
            <person name="Powell A.J."/>
            <person name="Barry K."/>
            <person name="Miller A.N."/>
            <person name="Grigoriev I.V."/>
            <person name="Debuchy R."/>
            <person name="Gladieux P."/>
            <person name="Thoren M.H."/>
            <person name="Johannesson H."/>
        </authorList>
    </citation>
    <scope>NUCLEOTIDE SEQUENCE</scope>
    <source>
        <strain evidence="1">CBS 955.72</strain>
    </source>
</reference>
<dbReference type="Proteomes" id="UP001275084">
    <property type="component" value="Unassembled WGS sequence"/>
</dbReference>
<proteinExistence type="predicted"/>
<organism evidence="1 2">
    <name type="scientific">Lasiosphaeria hispida</name>
    <dbReference type="NCBI Taxonomy" id="260671"/>
    <lineage>
        <taxon>Eukaryota</taxon>
        <taxon>Fungi</taxon>
        <taxon>Dikarya</taxon>
        <taxon>Ascomycota</taxon>
        <taxon>Pezizomycotina</taxon>
        <taxon>Sordariomycetes</taxon>
        <taxon>Sordariomycetidae</taxon>
        <taxon>Sordariales</taxon>
        <taxon>Lasiosphaeriaceae</taxon>
        <taxon>Lasiosphaeria</taxon>
    </lineage>
</organism>
<evidence type="ECO:0000313" key="2">
    <source>
        <dbReference type="Proteomes" id="UP001275084"/>
    </source>
</evidence>
<dbReference type="AlphaFoldDB" id="A0AAJ0HNQ6"/>
<comment type="caution">
    <text evidence="1">The sequence shown here is derived from an EMBL/GenBank/DDBJ whole genome shotgun (WGS) entry which is preliminary data.</text>
</comment>
<protein>
    <submittedName>
        <fullName evidence="1">Uncharacterized protein</fullName>
    </submittedName>
</protein>
<reference evidence="1" key="1">
    <citation type="journal article" date="2023" name="Mol. Phylogenet. Evol.">
        <title>Genome-scale phylogeny and comparative genomics of the fungal order Sordariales.</title>
        <authorList>
            <person name="Hensen N."/>
            <person name="Bonometti L."/>
            <person name="Westerberg I."/>
            <person name="Brannstrom I.O."/>
            <person name="Guillou S."/>
            <person name="Cros-Aarteil S."/>
            <person name="Calhoun S."/>
            <person name="Haridas S."/>
            <person name="Kuo A."/>
            <person name="Mondo S."/>
            <person name="Pangilinan J."/>
            <person name="Riley R."/>
            <person name="LaButti K."/>
            <person name="Andreopoulos B."/>
            <person name="Lipzen A."/>
            <person name="Chen C."/>
            <person name="Yan M."/>
            <person name="Daum C."/>
            <person name="Ng V."/>
            <person name="Clum A."/>
            <person name="Steindorff A."/>
            <person name="Ohm R.A."/>
            <person name="Martin F."/>
            <person name="Silar P."/>
            <person name="Natvig D.O."/>
            <person name="Lalanne C."/>
            <person name="Gautier V."/>
            <person name="Ament-Velasquez S.L."/>
            <person name="Kruys A."/>
            <person name="Hutchinson M.I."/>
            <person name="Powell A.J."/>
            <person name="Barry K."/>
            <person name="Miller A.N."/>
            <person name="Grigoriev I.V."/>
            <person name="Debuchy R."/>
            <person name="Gladieux P."/>
            <person name="Hiltunen Thoren M."/>
            <person name="Johannesson H."/>
        </authorList>
    </citation>
    <scope>NUCLEOTIDE SEQUENCE</scope>
    <source>
        <strain evidence="1">CBS 955.72</strain>
    </source>
</reference>
<name>A0AAJ0HNQ6_9PEZI</name>
<dbReference type="EMBL" id="JAUIQD010000003">
    <property type="protein sequence ID" value="KAK3358113.1"/>
    <property type="molecule type" value="Genomic_DNA"/>
</dbReference>
<evidence type="ECO:0000313" key="1">
    <source>
        <dbReference type="EMBL" id="KAK3358113.1"/>
    </source>
</evidence>
<sequence length="227" mass="25429">MGDKPAIRLGYPLIPNGSRFLLVPDVQLRKVQDLAAELGFSPADVDVLRSVYPSELSGLAVRYLIDDATYDEGPPRRRLVFLPMSWAGITPDEVVPILVEDGLHPPLPPSARTVPLPAACAAFARIAAREKRASRIRSAILKQLSSVIGESLFDMSYEGDYMEILPNDHPLAEAEELEIKHAIKEIKSWTFRKDEEWVKDILVDIYAGKKTYCDFPWEKGASLWPPF</sequence>
<gene>
    <name evidence="1" type="ORF">B0T25DRAFT_477295</name>
</gene>
<keyword evidence="2" id="KW-1185">Reference proteome</keyword>